<dbReference type="SUPFAM" id="SSF55945">
    <property type="entry name" value="TATA-box binding protein-like"/>
    <property type="match status" value="2"/>
</dbReference>
<evidence type="ECO:0000313" key="15">
    <source>
        <dbReference type="Proteomes" id="UP000232875"/>
    </source>
</evidence>
<dbReference type="GO" id="GO:0016020">
    <property type="term" value="C:membrane"/>
    <property type="evidence" value="ECO:0007669"/>
    <property type="project" value="UniProtKB-SubCell"/>
</dbReference>
<evidence type="ECO:0000256" key="4">
    <source>
        <dbReference type="ARBA" id="ARBA00022692"/>
    </source>
</evidence>
<dbReference type="GO" id="GO:0012505">
    <property type="term" value="C:endomembrane system"/>
    <property type="evidence" value="ECO:0007669"/>
    <property type="project" value="UniProtKB-SubCell"/>
</dbReference>
<dbReference type="FunFam" id="3.30.310.10:FF:000001">
    <property type="entry name" value="TATA-box-binding protein 2"/>
    <property type="match status" value="1"/>
</dbReference>
<dbReference type="OrthoDB" id="338531at2759"/>
<evidence type="ECO:0000256" key="9">
    <source>
        <dbReference type="ARBA" id="ARBA00023242"/>
    </source>
</evidence>
<dbReference type="FunFam" id="3.30.310.10:FF:000002">
    <property type="entry name" value="TATA-box-binding protein 2"/>
    <property type="match status" value="1"/>
</dbReference>
<keyword evidence="9" id="KW-0539">Nucleus</keyword>
<protein>
    <submittedName>
        <fullName evidence="14">Spt15p</fullName>
    </submittedName>
</protein>
<sequence length="2248" mass="246459">MSNNGAIQLPQAQRGGSSVDLPQQKPLSLPAQNGATDAKSEVKPTSSVPAPITEQTLANMHGIVPTLQNIVATVNLEARLDLKTIALHARNAEYNPKRFAAVIMRIREPKTTALIFASGKMVITGAKSEDDSRLASRKYARIIQKLGFEARFSEFKIQNIVGSCDVRFPIRLEGLAYSHGVYSSYEPELFPGLIYRMVKPKVVLLIFVSGKIVLTGAKVREEIYTAFNLILPVLSEFRRMVAQRMGLMLPGAIVPPLSAAFATRAQLLAPSSRRAFSVFSGKNNDSARAAVMEKLDEPSASVAQHFDLASNVNPIHTLEERFANANDTTSSFVHSEEQALNAASEHATTQLKELGLGGWSPSGMLQHLLDTTQFYTGLPWWGTIVLVTCAIRLSIAPLLVYVQGNSIRLSNVQPQMQAMIADMEYAKSTGNQQEMQLAAMKVRKLLADNNASPFRSLLLPVVQMPIFLSFYFAIDGLAKAKLPALTTGGLPWVPDLTVADPYYVLPVASALMTLLVLETGAETGTTAMNQTAQARMVKNILRGVTVVAAWFVSSFPAALLVYWTTTNTFSLVQLLALRTRVMKRLLKLPEKIEHKTQPHVKQKSFVENLRATASNKAAAQKAPTPVAPRRGGQSMYGGTKNIADNMSAQRQSALDAMLSEDSTSKEATAAHASRETVAAEKQALPFSCMAEPIVDDGPLASYLADIAKKGKEHDNPLGKVPAVPAPSRPHWRNALQHGLALLRVQLVQSMPEAALLDAHARKSAHDHAWCADDGAALFAERLKYAVATSFLLTSQLSISMYGQDKEQKKQKHMPSHTMTKHTDDRYAVQASIADPVPMLMLGAAVAVVLGCIALHIPFPVMLLCLVALDATTTFFPHVPSALRGPRTMRFSLSQTPDSARPRYLAAGEPTPSWVVDERLRLQEETLLCTERLIAAAYALDRTMNACIAAIQEVELVSRGYSLSSPLPPISRLESLYTLSTSTSEMLSSAELHASPSRIHSAVYPQRLTVLRKTLLDTLETITYHSIAARDILVPLCYAADTETIEELSELRKKSRMEPTTTWTSVRAPGNTTPRMRSLFAQATPPNRGANTRQCIPLASPVTPSRNSPDIHTHRASSTDTHARQMMHGSGSDTEETCAVHTPSKLAAEMRRDRLSLACLKAKFEHMHLVRRSMLYHFLALDFTMQSPVTIYRVEGHPEQVSLTAYWDSTVVRRVLQPLAQVMEESATHLRTLLEHSMGETLGMDDAVLPDTNGAAFLHQHLGLTDRMAEMGRTLRTVQCKLRACVEDLAIPPPPALHGVGHEMRYVQKGSDVRQTQRTFDSIRNDLLAMSSEWEAALRIMEMANAPPQPKTPKTPPQPKTPCQDSGPDTDDCTDAAVFKTDKKYSLDNLSLIQLLVDSTSPDSLPMPGDEEVFESTTQAKPARSVLPRAERIRIMQEQRTNQLFTQTKDPAVMVTELKDVLSLRRVHATARDDRPMLAAQRPSAPSTQLEEIYLQPGPRNRLVLSLCSDIPSQVNWAFARLAAYSQQLGDRFLLADYPGLDEVLMSYVQRLCAALRGEPRSEWDASNDQDEHVDGRVVDQGIGAPGENGGMGLGMACVHLAVPKRRQVALPLPAHFSPSSVPRDAQTLRHALAAVLVLRNVTLTMQNAARLTAFPGVLQIVAEALQHSMTTQSLVDWNTCADFRVNLLEILESLASRIQLSEWVQSAYTGAGEPEERAVRTEDRVFALLHTLLHTTKDRALLLGSLRCMRAIVSNPANEHVLSETTWSHTPLRLHIIPRCLALLPLTQDPELLESGLDLLYQMIVTGENAILIGALTVAQVSAAVDASSLWQDDADTRPLVDSVVGYLVRNLSLGKTVWERDSVITANTSAPWSAEVPSAARQRRLRERALREKRERLTVEERNQWKTLRPEEKEQLQQMHEPERGIAWMKMLFEQDSLGEVTQMEFWITYRDQFTPMAAHGAAPLQPAANLIRNVSQTFPGAAAMVISPGIGQQPRFIIRGISLRDRSQASFACSWEDCPAPQAPCAEAIKDHLDVHASAAKDGQCRWHNCNANTQDSPDANSLLRQHVRTHMPQPVDDVQLAVPGPPAQGTMDHPGTITFEVERTPSVPSAAPQEGPLPCGVAFLSALVLRFVTRAARNVLKRSGAGCPTHTYGGAQSSSKAPLEGGDMFGCPIPPTMQDANGGLDGVQKAPAVSAAQIAAARDLMNALASREDAMVKVALQNDILCRIISDTLVLIRTPSAEHTM</sequence>
<dbReference type="HAMAP" id="MF_00408">
    <property type="entry name" value="TATA_bind_prot_arch"/>
    <property type="match status" value="1"/>
</dbReference>
<accession>A0A2N1JDI0</accession>
<name>A0A2N1JDI0_9BASI</name>
<evidence type="ECO:0000256" key="6">
    <source>
        <dbReference type="ARBA" id="ARBA00023125"/>
    </source>
</evidence>
<evidence type="ECO:0000256" key="2">
    <source>
        <dbReference type="ARBA" id="ARBA00004308"/>
    </source>
</evidence>
<feature type="compositionally biased region" description="Polar residues" evidence="11">
    <location>
        <begin position="1"/>
        <end position="16"/>
    </location>
</feature>
<keyword evidence="6" id="KW-0238">DNA-binding</keyword>
<dbReference type="CDD" id="cd04516">
    <property type="entry name" value="TBP_eukaryotes"/>
    <property type="match status" value="1"/>
</dbReference>
<dbReference type="GO" id="GO:0017022">
    <property type="term" value="F:myosin binding"/>
    <property type="evidence" value="ECO:0007669"/>
    <property type="project" value="InterPro"/>
</dbReference>
<feature type="compositionally biased region" description="Pro residues" evidence="11">
    <location>
        <begin position="1346"/>
        <end position="1359"/>
    </location>
</feature>
<feature type="region of interest" description="Disordered" evidence="11">
    <location>
        <begin position="1345"/>
        <end position="1369"/>
    </location>
</feature>
<keyword evidence="4 10" id="KW-0812">Transmembrane</keyword>
<dbReference type="GO" id="GO:0005667">
    <property type="term" value="C:transcription regulator complex"/>
    <property type="evidence" value="ECO:0007669"/>
    <property type="project" value="UniProtKB-ARBA"/>
</dbReference>
<feature type="compositionally biased region" description="Polar residues" evidence="11">
    <location>
        <begin position="1101"/>
        <end position="1119"/>
    </location>
</feature>
<evidence type="ECO:0000256" key="7">
    <source>
        <dbReference type="ARBA" id="ARBA00023136"/>
    </source>
</evidence>
<dbReference type="GO" id="GO:0005634">
    <property type="term" value="C:nucleus"/>
    <property type="evidence" value="ECO:0007669"/>
    <property type="project" value="UniProtKB-SubCell"/>
</dbReference>
<dbReference type="EMBL" id="KZ454989">
    <property type="protein sequence ID" value="PKI84596.1"/>
    <property type="molecule type" value="Genomic_DNA"/>
</dbReference>
<dbReference type="InterPro" id="IPR028055">
    <property type="entry name" value="YidC/Oxa/ALB_C"/>
</dbReference>
<evidence type="ECO:0000256" key="10">
    <source>
        <dbReference type="RuleBase" id="RU003945"/>
    </source>
</evidence>
<evidence type="ECO:0000313" key="14">
    <source>
        <dbReference type="EMBL" id="PKI84596.1"/>
    </source>
</evidence>
<dbReference type="Pfam" id="PF12632">
    <property type="entry name" value="Vezatin"/>
    <property type="match status" value="1"/>
</dbReference>
<dbReference type="GO" id="GO:0006355">
    <property type="term" value="P:regulation of DNA-templated transcription"/>
    <property type="evidence" value="ECO:0007669"/>
    <property type="project" value="InterPro"/>
</dbReference>
<dbReference type="InterPro" id="IPR026859">
    <property type="entry name" value="Myosin-bd"/>
</dbReference>
<evidence type="ECO:0000256" key="3">
    <source>
        <dbReference type="ARBA" id="ARBA00005560"/>
    </source>
</evidence>
<evidence type="ECO:0000256" key="1">
    <source>
        <dbReference type="ARBA" id="ARBA00004123"/>
    </source>
</evidence>
<dbReference type="GO" id="GO:0006367">
    <property type="term" value="P:transcription initiation at RNA polymerase II promoter"/>
    <property type="evidence" value="ECO:0007669"/>
    <property type="project" value="UniProtKB-ARBA"/>
</dbReference>
<dbReference type="PRINTS" id="PR00686">
    <property type="entry name" value="TIFACTORIID"/>
</dbReference>
<dbReference type="PANTHER" id="PTHR10126">
    <property type="entry name" value="TATA-BOX BINDING PROTEIN"/>
    <property type="match status" value="1"/>
</dbReference>
<gene>
    <name evidence="14" type="primary">SPT15</name>
    <name evidence="14" type="ORF">MVES_001845</name>
</gene>
<dbReference type="InterPro" id="IPR000814">
    <property type="entry name" value="TBP"/>
</dbReference>
<feature type="transmembrane region" description="Helical" evidence="12">
    <location>
        <begin position="457"/>
        <end position="474"/>
    </location>
</feature>
<dbReference type="Pfam" id="PF02096">
    <property type="entry name" value="60KD_IMP"/>
    <property type="match status" value="1"/>
</dbReference>
<dbReference type="Proteomes" id="UP000232875">
    <property type="component" value="Unassembled WGS sequence"/>
</dbReference>
<keyword evidence="5 12" id="KW-1133">Transmembrane helix</keyword>
<dbReference type="PROSITE" id="PS00351">
    <property type="entry name" value="TFIID"/>
    <property type="match status" value="1"/>
</dbReference>
<keyword evidence="8" id="KW-0804">Transcription</keyword>
<dbReference type="STRING" id="2020962.A0A2N1JDI0"/>
<dbReference type="InterPro" id="IPR030491">
    <property type="entry name" value="TBP_CS"/>
</dbReference>
<feature type="transmembrane region" description="Helical" evidence="12">
    <location>
        <begin position="540"/>
        <end position="563"/>
    </location>
</feature>
<evidence type="ECO:0000256" key="8">
    <source>
        <dbReference type="ARBA" id="ARBA00023163"/>
    </source>
</evidence>
<comment type="similarity">
    <text evidence="10">Belongs to the OXA1/ALB3/YidC family.</text>
</comment>
<evidence type="ECO:0000256" key="11">
    <source>
        <dbReference type="SAM" id="MobiDB-lite"/>
    </source>
</evidence>
<feature type="domain" description="RFX-type winged-helix" evidence="13">
    <location>
        <begin position="1926"/>
        <end position="2007"/>
    </location>
</feature>
<evidence type="ECO:0000256" key="12">
    <source>
        <dbReference type="SAM" id="Phobius"/>
    </source>
</evidence>
<feature type="region of interest" description="Disordered" evidence="11">
    <location>
        <begin position="1"/>
        <end position="48"/>
    </location>
</feature>
<comment type="similarity">
    <text evidence="3">Belongs to the TBP family.</text>
</comment>
<dbReference type="InterPro" id="IPR012295">
    <property type="entry name" value="TBP_dom_sf"/>
</dbReference>
<keyword evidence="7 12" id="KW-0472">Membrane</keyword>
<feature type="region of interest" description="Disordered" evidence="11">
    <location>
        <begin position="1099"/>
        <end position="1137"/>
    </location>
</feature>
<dbReference type="InterPro" id="IPR003150">
    <property type="entry name" value="DNA-bd_RFX"/>
</dbReference>
<dbReference type="PROSITE" id="PS51526">
    <property type="entry name" value="RFX_DBD"/>
    <property type="match status" value="1"/>
</dbReference>
<feature type="transmembrane region" description="Helical" evidence="12">
    <location>
        <begin position="380"/>
        <end position="402"/>
    </location>
</feature>
<evidence type="ECO:0000256" key="5">
    <source>
        <dbReference type="ARBA" id="ARBA00022989"/>
    </source>
</evidence>
<proteinExistence type="inferred from homology"/>
<keyword evidence="15" id="KW-1185">Reference proteome</keyword>
<dbReference type="Gene3D" id="3.30.310.10">
    <property type="entry name" value="TATA-Binding Protein"/>
    <property type="match status" value="2"/>
</dbReference>
<reference evidence="14 15" key="1">
    <citation type="submission" date="2017-10" db="EMBL/GenBank/DDBJ databases">
        <title>A novel species of cold-tolerant Malassezia isolated from bats.</title>
        <authorList>
            <person name="Lorch J.M."/>
            <person name="Palmer J.M."/>
            <person name="Vanderwolf K.J."/>
            <person name="Schmidt K.Z."/>
            <person name="Verant M.L."/>
            <person name="Weller T.J."/>
            <person name="Blehert D.S."/>
        </authorList>
    </citation>
    <scope>NUCLEOTIDE SEQUENCE [LARGE SCALE GENOMIC DNA]</scope>
    <source>
        <strain evidence="14 15">NWHC:44797-103</strain>
    </source>
</reference>
<evidence type="ECO:0000259" key="13">
    <source>
        <dbReference type="PROSITE" id="PS51526"/>
    </source>
</evidence>
<dbReference type="InterPro" id="IPR033710">
    <property type="entry name" value="TBP_eukaryotic"/>
</dbReference>
<comment type="subcellular location">
    <subcellularLocation>
        <location evidence="2">Endomembrane system</location>
    </subcellularLocation>
    <subcellularLocation>
        <location evidence="10">Membrane</location>
        <topology evidence="10">Multi-pass membrane protein</topology>
    </subcellularLocation>
    <subcellularLocation>
        <location evidence="1">Nucleus</location>
    </subcellularLocation>
</comment>
<feature type="transmembrane region" description="Helical" evidence="12">
    <location>
        <begin position="502"/>
        <end position="520"/>
    </location>
</feature>
<organism evidence="14 15">
    <name type="scientific">Malassezia vespertilionis</name>
    <dbReference type="NCBI Taxonomy" id="2020962"/>
    <lineage>
        <taxon>Eukaryota</taxon>
        <taxon>Fungi</taxon>
        <taxon>Dikarya</taxon>
        <taxon>Basidiomycota</taxon>
        <taxon>Ustilaginomycotina</taxon>
        <taxon>Malasseziomycetes</taxon>
        <taxon>Malasseziales</taxon>
        <taxon>Malasseziaceae</taxon>
        <taxon>Malassezia</taxon>
    </lineage>
</organism>
<dbReference type="GO" id="GO:0003677">
    <property type="term" value="F:DNA binding"/>
    <property type="evidence" value="ECO:0007669"/>
    <property type="project" value="UniProtKB-KW"/>
</dbReference>
<dbReference type="CDD" id="cd20069">
    <property type="entry name" value="5TM_Oxa1-like"/>
    <property type="match status" value="1"/>
</dbReference>
<dbReference type="Pfam" id="PF00352">
    <property type="entry name" value="TBP"/>
    <property type="match status" value="2"/>
</dbReference>